<dbReference type="PANTHER" id="PTHR47870">
    <property type="entry name" value="CYTOCHROME C-TYPE BIOGENESIS PROTEIN CCMH"/>
    <property type="match status" value="1"/>
</dbReference>
<reference evidence="6" key="1">
    <citation type="submission" date="2018-05" db="EMBL/GenBank/DDBJ databases">
        <authorList>
            <person name="Lanie J.A."/>
            <person name="Ng W.-L."/>
            <person name="Kazmierczak K.M."/>
            <person name="Andrzejewski T.M."/>
            <person name="Davidsen T.M."/>
            <person name="Wayne K.J."/>
            <person name="Tettelin H."/>
            <person name="Glass J.I."/>
            <person name="Rusch D."/>
            <person name="Podicherti R."/>
            <person name="Tsui H.-C.T."/>
            <person name="Winkler M.E."/>
        </authorList>
    </citation>
    <scope>NUCLEOTIDE SEQUENCE</scope>
</reference>
<dbReference type="InterPro" id="IPR056413">
    <property type="entry name" value="TPR_CcmH_CycH"/>
</dbReference>
<evidence type="ECO:0000256" key="3">
    <source>
        <dbReference type="ARBA" id="ARBA00022748"/>
    </source>
</evidence>
<feature type="domain" description="Cytochrome c-type biogenesis protein H TPR" evidence="5">
    <location>
        <begin position="110"/>
        <end position="252"/>
    </location>
</feature>
<evidence type="ECO:0000256" key="2">
    <source>
        <dbReference type="ARBA" id="ARBA00022737"/>
    </source>
</evidence>
<dbReference type="PANTHER" id="PTHR47870:SF1">
    <property type="entry name" value="CYTOCHROME C-TYPE BIOGENESIS PROTEIN CCMH"/>
    <property type="match status" value="1"/>
</dbReference>
<gene>
    <name evidence="6" type="ORF">METZ01_LOCUS307659</name>
</gene>
<keyword evidence="4" id="KW-0812">Transmembrane</keyword>
<dbReference type="InterPro" id="IPR019734">
    <property type="entry name" value="TPR_rpt"/>
</dbReference>
<evidence type="ECO:0000256" key="4">
    <source>
        <dbReference type="SAM" id="Phobius"/>
    </source>
</evidence>
<dbReference type="NCBIfam" id="TIGR03142">
    <property type="entry name" value="cytochro_ccmI"/>
    <property type="match status" value="1"/>
</dbReference>
<dbReference type="PROSITE" id="PS50005">
    <property type="entry name" value="TPR"/>
    <property type="match status" value="1"/>
</dbReference>
<keyword evidence="4" id="KW-1133">Transmembrane helix</keyword>
<feature type="transmembrane region" description="Helical" evidence="4">
    <location>
        <begin position="6"/>
        <end position="23"/>
    </location>
</feature>
<accession>A0A382N399</accession>
<organism evidence="6">
    <name type="scientific">marine metagenome</name>
    <dbReference type="NCBI Taxonomy" id="408172"/>
    <lineage>
        <taxon>unclassified sequences</taxon>
        <taxon>metagenomes</taxon>
        <taxon>ecological metagenomes</taxon>
    </lineage>
</organism>
<comment type="subcellular location">
    <subcellularLocation>
        <location evidence="1">Cell envelope</location>
    </subcellularLocation>
</comment>
<evidence type="ECO:0000256" key="1">
    <source>
        <dbReference type="ARBA" id="ARBA00004196"/>
    </source>
</evidence>
<dbReference type="EMBL" id="UINC01097248">
    <property type="protein sequence ID" value="SVC54805.1"/>
    <property type="molecule type" value="Genomic_DNA"/>
</dbReference>
<dbReference type="GO" id="GO:0030313">
    <property type="term" value="C:cell envelope"/>
    <property type="evidence" value="ECO:0007669"/>
    <property type="project" value="UniProtKB-SubCell"/>
</dbReference>
<dbReference type="InterPro" id="IPR017560">
    <property type="entry name" value="Cyt_c_biogenesis_CcmI"/>
</dbReference>
<sequence length="270" mass="30469">MILSWQYVLMIVLSSLFLAWFLYRPIKANLSDDDSNIAINRQRQNELESDISQGLIEKAQYQEAEEEIISTLASELNNNESKNITIKPLIWSMMIFLFVGVLSLSVYSQLAPKIMPNADNGINESLSMTESINKLESYLIENPEDFQAWKMLGLAQVGTGNVEKSIESFEKAFLINPNDIDLLLQYASAIAANQDGKFYGKSKILIEKALSLDPQSIQVLYFAGIVAAHEADLVQARGYWQKAIYLMPESHPDRNIIEEALDTILNLQVK</sequence>
<name>A0A382N399_9ZZZZ</name>
<protein>
    <recommendedName>
        <fullName evidence="5">Cytochrome c-type biogenesis protein H TPR domain-containing protein</fullName>
    </recommendedName>
</protein>
<dbReference type="AlphaFoldDB" id="A0A382N399"/>
<dbReference type="SUPFAM" id="SSF48452">
    <property type="entry name" value="TPR-like"/>
    <property type="match status" value="1"/>
</dbReference>
<dbReference type="Pfam" id="PF23914">
    <property type="entry name" value="TPR_CcmH_CycH"/>
    <property type="match status" value="1"/>
</dbReference>
<dbReference type="InterPro" id="IPR051263">
    <property type="entry name" value="C-type_cytochrome_biogenesis"/>
</dbReference>
<keyword evidence="3" id="KW-0201">Cytochrome c-type biogenesis</keyword>
<dbReference type="InterPro" id="IPR011990">
    <property type="entry name" value="TPR-like_helical_dom_sf"/>
</dbReference>
<dbReference type="GO" id="GO:0017004">
    <property type="term" value="P:cytochrome complex assembly"/>
    <property type="evidence" value="ECO:0007669"/>
    <property type="project" value="UniProtKB-KW"/>
</dbReference>
<dbReference type="SMART" id="SM00028">
    <property type="entry name" value="TPR"/>
    <property type="match status" value="2"/>
</dbReference>
<evidence type="ECO:0000313" key="6">
    <source>
        <dbReference type="EMBL" id="SVC54805.1"/>
    </source>
</evidence>
<keyword evidence="4" id="KW-0472">Membrane</keyword>
<evidence type="ECO:0000259" key="5">
    <source>
        <dbReference type="Pfam" id="PF23914"/>
    </source>
</evidence>
<proteinExistence type="predicted"/>
<dbReference type="Gene3D" id="1.25.40.10">
    <property type="entry name" value="Tetratricopeptide repeat domain"/>
    <property type="match status" value="1"/>
</dbReference>
<keyword evidence="2" id="KW-0677">Repeat</keyword>
<feature type="transmembrane region" description="Helical" evidence="4">
    <location>
        <begin position="89"/>
        <end position="107"/>
    </location>
</feature>